<proteinExistence type="predicted"/>
<evidence type="ECO:0000313" key="4">
    <source>
        <dbReference type="Proteomes" id="UP000053573"/>
    </source>
</evidence>
<feature type="region of interest" description="Disordered" evidence="1">
    <location>
        <begin position="84"/>
        <end position="158"/>
    </location>
</feature>
<dbReference type="Pfam" id="PF13391">
    <property type="entry name" value="HNH_2"/>
    <property type="match status" value="1"/>
</dbReference>
<comment type="caution">
    <text evidence="3">The sequence shown here is derived from an EMBL/GenBank/DDBJ whole genome shotgun (WGS) entry which is preliminary data.</text>
</comment>
<gene>
    <name evidence="3" type="ORF">EMPG_10284</name>
</gene>
<dbReference type="OrthoDB" id="5416097at2759"/>
<organism evidence="3 4">
    <name type="scientific">Blastomyces silverae</name>
    <dbReference type="NCBI Taxonomy" id="2060906"/>
    <lineage>
        <taxon>Eukaryota</taxon>
        <taxon>Fungi</taxon>
        <taxon>Dikarya</taxon>
        <taxon>Ascomycota</taxon>
        <taxon>Pezizomycotina</taxon>
        <taxon>Eurotiomycetes</taxon>
        <taxon>Eurotiomycetidae</taxon>
        <taxon>Onygenales</taxon>
        <taxon>Ajellomycetaceae</taxon>
        <taxon>Blastomyces</taxon>
    </lineage>
</organism>
<name>A0A0H1B4K8_9EURO</name>
<feature type="compositionally biased region" description="Polar residues" evidence="1">
    <location>
        <begin position="109"/>
        <end position="127"/>
    </location>
</feature>
<dbReference type="EMBL" id="LDEV01003200">
    <property type="protein sequence ID" value="KLJ06300.1"/>
    <property type="molecule type" value="Genomic_DNA"/>
</dbReference>
<dbReference type="Proteomes" id="UP000053573">
    <property type="component" value="Unassembled WGS sequence"/>
</dbReference>
<evidence type="ECO:0000256" key="1">
    <source>
        <dbReference type="SAM" id="MobiDB-lite"/>
    </source>
</evidence>
<feature type="domain" description="HNH nuclease" evidence="2">
    <location>
        <begin position="177"/>
        <end position="255"/>
    </location>
</feature>
<protein>
    <recommendedName>
        <fullName evidence="2">HNH nuclease domain-containing protein</fullName>
    </recommendedName>
</protein>
<evidence type="ECO:0000259" key="2">
    <source>
        <dbReference type="Pfam" id="PF13391"/>
    </source>
</evidence>
<dbReference type="InterPro" id="IPR003615">
    <property type="entry name" value="HNH_nuc"/>
</dbReference>
<sequence length="390" mass="43910">MNLSAEDIGPNVEFNDVRRQSLLSQLEDRLGGPVSATVWSCLWLADMSTLEPTWEQRDTSLELYRLISLVQTADLGLMIRHWSQRHRQKSTSSSSPATSSPAPPLPRQTVPSPDTAAPTSQLQQSPPATGDTPPRGLKRKRGDNDSMPEISRELQETRRRRSAVAKAICLARDASTCIVTKFPDFVDVAHIFPFSMGSSNPQMPAFWNLLRNFWSEERVAGWQEAILPHGTETPENLLCLAPDAHRLHTNGRFALQPIKLSDDQTKLTLRFYWLPKPDLPVRRSLRDRPHIDDNLVELPRHLKIHNVITDSPVRSGDEVILETSDPNTMPLPDIRLLDMQWVLQRLMALSGAAEANDDDLDDDYECVDPVRIESSEGSEISDDNFDAVEM</sequence>
<dbReference type="AlphaFoldDB" id="A0A0H1B4K8"/>
<reference evidence="4" key="1">
    <citation type="journal article" date="2015" name="PLoS Genet.">
        <title>The dynamic genome and transcriptome of the human fungal pathogen Blastomyces and close relative Emmonsia.</title>
        <authorList>
            <person name="Munoz J.F."/>
            <person name="Gauthier G.M."/>
            <person name="Desjardins C.A."/>
            <person name="Gallo J.E."/>
            <person name="Holder J."/>
            <person name="Sullivan T.D."/>
            <person name="Marty A.J."/>
            <person name="Carmen J.C."/>
            <person name="Chen Z."/>
            <person name="Ding L."/>
            <person name="Gujja S."/>
            <person name="Magrini V."/>
            <person name="Misas E."/>
            <person name="Mitreva M."/>
            <person name="Priest M."/>
            <person name="Saif S."/>
            <person name="Whiston E.A."/>
            <person name="Young S."/>
            <person name="Zeng Q."/>
            <person name="Goldman W.E."/>
            <person name="Mardis E.R."/>
            <person name="Taylor J.W."/>
            <person name="McEwen J.G."/>
            <person name="Clay O.K."/>
            <person name="Klein B.S."/>
            <person name="Cuomo C.A."/>
        </authorList>
    </citation>
    <scope>NUCLEOTIDE SEQUENCE [LARGE SCALE GENOMIC DNA]</scope>
    <source>
        <strain evidence="4">UAMH 139</strain>
    </source>
</reference>
<accession>A0A0H1B4K8</accession>
<feature type="compositionally biased region" description="Low complexity" evidence="1">
    <location>
        <begin position="90"/>
        <end position="100"/>
    </location>
</feature>
<keyword evidence="4" id="KW-1185">Reference proteome</keyword>
<evidence type="ECO:0000313" key="3">
    <source>
        <dbReference type="EMBL" id="KLJ06300.1"/>
    </source>
</evidence>